<protein>
    <recommendedName>
        <fullName evidence="5">Acyl-CoA thioesterase</fullName>
    </recommendedName>
</protein>
<keyword evidence="2" id="KW-0378">Hydrolase</keyword>
<keyword evidence="4" id="KW-1185">Reference proteome</keyword>
<comment type="caution">
    <text evidence="3">The sequence shown here is derived from an EMBL/GenBank/DDBJ whole genome shotgun (WGS) entry which is preliminary data.</text>
</comment>
<reference evidence="3 4" key="1">
    <citation type="journal article" date="2019" name="Int. J. Syst. Evol. Microbiol.">
        <title>The Global Catalogue of Microorganisms (GCM) 10K type strain sequencing project: providing services to taxonomists for standard genome sequencing and annotation.</title>
        <authorList>
            <consortium name="The Broad Institute Genomics Platform"/>
            <consortium name="The Broad Institute Genome Sequencing Center for Infectious Disease"/>
            <person name="Wu L."/>
            <person name="Ma J."/>
        </authorList>
    </citation>
    <scope>NUCLEOTIDE SEQUENCE [LARGE SCALE GENOMIC DNA]</scope>
    <source>
        <strain evidence="3 4">JCM 16331</strain>
    </source>
</reference>
<evidence type="ECO:0000256" key="2">
    <source>
        <dbReference type="ARBA" id="ARBA00022801"/>
    </source>
</evidence>
<comment type="similarity">
    <text evidence="1">Belongs to the 4-hydroxybenzoyl-CoA thioesterase family.</text>
</comment>
<dbReference type="AlphaFoldDB" id="A0A830GAI8"/>
<evidence type="ECO:0000313" key="3">
    <source>
        <dbReference type="EMBL" id="GGN10669.1"/>
    </source>
</evidence>
<proteinExistence type="inferred from homology"/>
<organism evidence="3 4">
    <name type="scientific">Halarchaeum nitratireducens</name>
    <dbReference type="NCBI Taxonomy" id="489913"/>
    <lineage>
        <taxon>Archaea</taxon>
        <taxon>Methanobacteriati</taxon>
        <taxon>Methanobacteriota</taxon>
        <taxon>Stenosarchaea group</taxon>
        <taxon>Halobacteria</taxon>
        <taxon>Halobacteriales</taxon>
        <taxon>Halobacteriaceae</taxon>
    </lineage>
</organism>
<evidence type="ECO:0000313" key="4">
    <source>
        <dbReference type="Proteomes" id="UP000608850"/>
    </source>
</evidence>
<dbReference type="Pfam" id="PF13279">
    <property type="entry name" value="4HBT_2"/>
    <property type="match status" value="1"/>
</dbReference>
<accession>A0A830GAI8</accession>
<dbReference type="InterPro" id="IPR050563">
    <property type="entry name" value="4-hydroxybenzoyl-CoA_TE"/>
</dbReference>
<dbReference type="SUPFAM" id="SSF54637">
    <property type="entry name" value="Thioesterase/thiol ester dehydrase-isomerase"/>
    <property type="match status" value="1"/>
</dbReference>
<dbReference type="PANTHER" id="PTHR31793">
    <property type="entry name" value="4-HYDROXYBENZOYL-COA THIOESTERASE FAMILY MEMBER"/>
    <property type="match status" value="1"/>
</dbReference>
<dbReference type="Proteomes" id="UP000608850">
    <property type="component" value="Unassembled WGS sequence"/>
</dbReference>
<evidence type="ECO:0008006" key="5">
    <source>
        <dbReference type="Google" id="ProtNLM"/>
    </source>
</evidence>
<dbReference type="GO" id="GO:0047617">
    <property type="term" value="F:fatty acyl-CoA hydrolase activity"/>
    <property type="evidence" value="ECO:0007669"/>
    <property type="project" value="TreeGrafter"/>
</dbReference>
<name>A0A830GAI8_9EURY</name>
<evidence type="ECO:0000256" key="1">
    <source>
        <dbReference type="ARBA" id="ARBA00005953"/>
    </source>
</evidence>
<sequence length="151" mass="17100">MGNAGGGTERDLCITVIFRVMFEHEWKCHWGQVDPAGIAYYPRLVDAMHEAGEEFMESIGISYMDVNEFDMDLPLVAMDMEFRKPVFVGDTISIEVEPDIGTKSLGFDFTARHEDGEIAFEGHEQHVCVDKNKQSMVIPDKVRDPLEEAIE</sequence>
<dbReference type="PANTHER" id="PTHR31793:SF27">
    <property type="entry name" value="NOVEL THIOESTERASE SUPERFAMILY DOMAIN AND SAPOSIN A-TYPE DOMAIN CONTAINING PROTEIN (0610012H03RIK)"/>
    <property type="match status" value="1"/>
</dbReference>
<dbReference type="InterPro" id="IPR029069">
    <property type="entry name" value="HotDog_dom_sf"/>
</dbReference>
<dbReference type="EMBL" id="BMOQ01000002">
    <property type="protein sequence ID" value="GGN10669.1"/>
    <property type="molecule type" value="Genomic_DNA"/>
</dbReference>
<gene>
    <name evidence="3" type="ORF">GCM10009021_08190</name>
</gene>
<dbReference type="Gene3D" id="3.10.129.10">
    <property type="entry name" value="Hotdog Thioesterase"/>
    <property type="match status" value="1"/>
</dbReference>
<dbReference type="CDD" id="cd00586">
    <property type="entry name" value="4HBT"/>
    <property type="match status" value="1"/>
</dbReference>